<evidence type="ECO:0000313" key="12">
    <source>
        <dbReference type="Proteomes" id="UP000279833"/>
    </source>
</evidence>
<keyword evidence="7" id="KW-0539">Nucleus</keyword>
<dbReference type="WBParaSite" id="SCUD_0001509801-mRNA-1">
    <property type="protein sequence ID" value="SCUD_0001509801-mRNA-1"/>
    <property type="gene ID" value="SCUD_0001509801"/>
</dbReference>
<dbReference type="SMART" id="SM00132">
    <property type="entry name" value="LIM"/>
    <property type="match status" value="1"/>
</dbReference>
<dbReference type="EMBL" id="UZAK01037297">
    <property type="protein sequence ID" value="VDP58371.1"/>
    <property type="molecule type" value="Genomic_DNA"/>
</dbReference>
<evidence type="ECO:0000256" key="8">
    <source>
        <dbReference type="PROSITE-ProRule" id="PRU00125"/>
    </source>
</evidence>
<evidence type="ECO:0000313" key="13">
    <source>
        <dbReference type="WBParaSite" id="SCUD_0001509801-mRNA-1"/>
    </source>
</evidence>
<evidence type="ECO:0000313" key="11">
    <source>
        <dbReference type="EMBL" id="VDP58371.1"/>
    </source>
</evidence>
<evidence type="ECO:0000256" key="6">
    <source>
        <dbReference type="ARBA" id="ARBA00023155"/>
    </source>
</evidence>
<sequence length="181" mass="20338">MNVDPSISITNNSMNSIENNHTTESNDYEFSTVQCKNLSYEFTSPNIHNLCNVTEQPWSLSSSSSSSSSTTSTSSTSSSSSSISEPSAVESSSLSSSSSSSLILSDRLEDKRTAFSQSLELINLHCTSCHECIHDKLFLCMDNKYWHLNCLRCYKCGITLQWEKTCFVKNDMVFCREHYKR</sequence>
<keyword evidence="6" id="KW-0371">Homeobox</keyword>
<dbReference type="InterPro" id="IPR001781">
    <property type="entry name" value="Znf_LIM"/>
</dbReference>
<feature type="region of interest" description="Disordered" evidence="9">
    <location>
        <begin position="60"/>
        <end position="97"/>
    </location>
</feature>
<dbReference type="PANTHER" id="PTHR24208:SF166">
    <property type="entry name" value="LIM HOMEOBOX TRANSCRIPTION FACTOR 1 ALPHA, ISOFORM B"/>
    <property type="match status" value="1"/>
</dbReference>
<dbReference type="GO" id="GO:0000977">
    <property type="term" value="F:RNA polymerase II transcription regulatory region sequence-specific DNA binding"/>
    <property type="evidence" value="ECO:0007669"/>
    <property type="project" value="TreeGrafter"/>
</dbReference>
<organism evidence="13">
    <name type="scientific">Schistosoma curassoni</name>
    <dbReference type="NCBI Taxonomy" id="6186"/>
    <lineage>
        <taxon>Eukaryota</taxon>
        <taxon>Metazoa</taxon>
        <taxon>Spiralia</taxon>
        <taxon>Lophotrochozoa</taxon>
        <taxon>Platyhelminthes</taxon>
        <taxon>Trematoda</taxon>
        <taxon>Digenea</taxon>
        <taxon>Strigeidida</taxon>
        <taxon>Schistosomatoidea</taxon>
        <taxon>Schistosomatidae</taxon>
        <taxon>Schistosoma</taxon>
    </lineage>
</organism>
<evidence type="ECO:0000256" key="7">
    <source>
        <dbReference type="ARBA" id="ARBA00023242"/>
    </source>
</evidence>
<keyword evidence="4 8" id="KW-0440">LIM domain</keyword>
<dbReference type="PROSITE" id="PS00478">
    <property type="entry name" value="LIM_DOMAIN_1"/>
    <property type="match status" value="1"/>
</dbReference>
<feature type="region of interest" description="Disordered" evidence="9">
    <location>
        <begin position="1"/>
        <end position="22"/>
    </location>
</feature>
<dbReference type="Proteomes" id="UP000279833">
    <property type="component" value="Unassembled WGS sequence"/>
</dbReference>
<evidence type="ECO:0000256" key="9">
    <source>
        <dbReference type="SAM" id="MobiDB-lite"/>
    </source>
</evidence>
<gene>
    <name evidence="11" type="ORF">SCUD_LOCUS15095</name>
</gene>
<dbReference type="InterPro" id="IPR050453">
    <property type="entry name" value="LIM_Homeobox_TF"/>
</dbReference>
<keyword evidence="3 8" id="KW-0862">Zinc</keyword>
<evidence type="ECO:0000256" key="1">
    <source>
        <dbReference type="ARBA" id="ARBA00004123"/>
    </source>
</evidence>
<evidence type="ECO:0000256" key="5">
    <source>
        <dbReference type="ARBA" id="ARBA00023125"/>
    </source>
</evidence>
<dbReference type="GO" id="GO:0005634">
    <property type="term" value="C:nucleus"/>
    <property type="evidence" value="ECO:0007669"/>
    <property type="project" value="UniProtKB-SubCell"/>
</dbReference>
<feature type="domain" description="LIM zinc-binding" evidence="10">
    <location>
        <begin position="124"/>
        <end position="181"/>
    </location>
</feature>
<proteinExistence type="predicted"/>
<evidence type="ECO:0000256" key="4">
    <source>
        <dbReference type="ARBA" id="ARBA00023038"/>
    </source>
</evidence>
<accession>A0A183KJ89</accession>
<comment type="subcellular location">
    <subcellularLocation>
        <location evidence="1">Nucleus</location>
    </subcellularLocation>
</comment>
<evidence type="ECO:0000256" key="3">
    <source>
        <dbReference type="ARBA" id="ARBA00022833"/>
    </source>
</evidence>
<keyword evidence="2 8" id="KW-0479">Metal-binding</keyword>
<feature type="compositionally biased region" description="Low complexity" evidence="9">
    <location>
        <begin position="1"/>
        <end position="20"/>
    </location>
</feature>
<dbReference type="STRING" id="6186.A0A183KJ89"/>
<keyword evidence="12" id="KW-1185">Reference proteome</keyword>
<dbReference type="PROSITE" id="PS50023">
    <property type="entry name" value="LIM_DOMAIN_2"/>
    <property type="match status" value="1"/>
</dbReference>
<keyword evidence="5" id="KW-0238">DNA-binding</keyword>
<reference evidence="11 12" key="2">
    <citation type="submission" date="2018-11" db="EMBL/GenBank/DDBJ databases">
        <authorList>
            <consortium name="Pathogen Informatics"/>
        </authorList>
    </citation>
    <scope>NUCLEOTIDE SEQUENCE [LARGE SCALE GENOMIC DNA]</scope>
    <source>
        <strain evidence="11">Dakar</strain>
        <strain evidence="12">Dakar, Senegal</strain>
    </source>
</reference>
<protein>
    <submittedName>
        <fullName evidence="13">LIM zinc-binding domain-containing protein</fullName>
    </submittedName>
</protein>
<dbReference type="Pfam" id="PF00412">
    <property type="entry name" value="LIM"/>
    <property type="match status" value="1"/>
</dbReference>
<dbReference type="GO" id="GO:0030182">
    <property type="term" value="P:neuron differentiation"/>
    <property type="evidence" value="ECO:0007669"/>
    <property type="project" value="TreeGrafter"/>
</dbReference>
<dbReference type="AlphaFoldDB" id="A0A183KJ89"/>
<dbReference type="Gene3D" id="2.10.110.10">
    <property type="entry name" value="Cysteine Rich Protein"/>
    <property type="match status" value="1"/>
</dbReference>
<evidence type="ECO:0000259" key="10">
    <source>
        <dbReference type="PROSITE" id="PS50023"/>
    </source>
</evidence>
<evidence type="ECO:0000256" key="2">
    <source>
        <dbReference type="ARBA" id="ARBA00022723"/>
    </source>
</evidence>
<dbReference type="GO" id="GO:0046872">
    <property type="term" value="F:metal ion binding"/>
    <property type="evidence" value="ECO:0007669"/>
    <property type="project" value="UniProtKB-KW"/>
</dbReference>
<dbReference type="GO" id="GO:0000981">
    <property type="term" value="F:DNA-binding transcription factor activity, RNA polymerase II-specific"/>
    <property type="evidence" value="ECO:0007669"/>
    <property type="project" value="TreeGrafter"/>
</dbReference>
<dbReference type="PANTHER" id="PTHR24208">
    <property type="entry name" value="LIM/HOMEOBOX PROTEIN LHX"/>
    <property type="match status" value="1"/>
</dbReference>
<name>A0A183KJ89_9TREM</name>
<reference evidence="13" key="1">
    <citation type="submission" date="2016-06" db="UniProtKB">
        <authorList>
            <consortium name="WormBaseParasite"/>
        </authorList>
    </citation>
    <scope>IDENTIFICATION</scope>
</reference>